<dbReference type="AlphaFoldDB" id="A0AAE1SH99"/>
<reference evidence="2" key="1">
    <citation type="submission" date="2023-12" db="EMBL/GenBank/DDBJ databases">
        <title>Genome assembly of Anisodus tanguticus.</title>
        <authorList>
            <person name="Wang Y.-J."/>
        </authorList>
    </citation>
    <scope>NUCLEOTIDE SEQUENCE</scope>
    <source>
        <strain evidence="2">KB-2021</strain>
        <tissue evidence="2">Leaf</tissue>
    </source>
</reference>
<comment type="caution">
    <text evidence="2">The sequence shown here is derived from an EMBL/GenBank/DDBJ whole genome shotgun (WGS) entry which is preliminary data.</text>
</comment>
<proteinExistence type="predicted"/>
<organism evidence="2 3">
    <name type="scientific">Anisodus tanguticus</name>
    <dbReference type="NCBI Taxonomy" id="243964"/>
    <lineage>
        <taxon>Eukaryota</taxon>
        <taxon>Viridiplantae</taxon>
        <taxon>Streptophyta</taxon>
        <taxon>Embryophyta</taxon>
        <taxon>Tracheophyta</taxon>
        <taxon>Spermatophyta</taxon>
        <taxon>Magnoliopsida</taxon>
        <taxon>eudicotyledons</taxon>
        <taxon>Gunneridae</taxon>
        <taxon>Pentapetalae</taxon>
        <taxon>asterids</taxon>
        <taxon>lamiids</taxon>
        <taxon>Solanales</taxon>
        <taxon>Solanaceae</taxon>
        <taxon>Solanoideae</taxon>
        <taxon>Hyoscyameae</taxon>
        <taxon>Anisodus</taxon>
    </lineage>
</organism>
<dbReference type="Proteomes" id="UP001291623">
    <property type="component" value="Unassembled WGS sequence"/>
</dbReference>
<feature type="domain" description="DUF3444" evidence="1">
    <location>
        <begin position="91"/>
        <end position="138"/>
    </location>
</feature>
<accession>A0AAE1SH99</accession>
<evidence type="ECO:0000259" key="1">
    <source>
        <dbReference type="Pfam" id="PF11926"/>
    </source>
</evidence>
<dbReference type="PANTHER" id="PTHR44137">
    <property type="entry name" value="BNAC03G44070D PROTEIN"/>
    <property type="match status" value="1"/>
</dbReference>
<evidence type="ECO:0000313" key="3">
    <source>
        <dbReference type="Proteomes" id="UP001291623"/>
    </source>
</evidence>
<dbReference type="EMBL" id="JAVYJV010000005">
    <property type="protein sequence ID" value="KAK4369975.1"/>
    <property type="molecule type" value="Genomic_DNA"/>
</dbReference>
<name>A0AAE1SH99_9SOLA</name>
<gene>
    <name evidence="2" type="ORF">RND71_009450</name>
</gene>
<keyword evidence="3" id="KW-1185">Reference proteome</keyword>
<dbReference type="Pfam" id="PF11926">
    <property type="entry name" value="DUF3444"/>
    <property type="match status" value="1"/>
</dbReference>
<evidence type="ECO:0000313" key="2">
    <source>
        <dbReference type="EMBL" id="KAK4369975.1"/>
    </source>
</evidence>
<dbReference type="PANTHER" id="PTHR44137:SF61">
    <property type="entry name" value="J DOMAIN-CONTAINING PROTEIN"/>
    <property type="match status" value="1"/>
</dbReference>
<dbReference type="InterPro" id="IPR024593">
    <property type="entry name" value="DUF3444"/>
</dbReference>
<sequence length="139" mass="15996">MASSVEMNEVVYIELPAPTGWTKRHWNLLRKGFCGFVLIWCGCLEKKTAPEVIINDMRRDKTAKVMYSKRLCEQKKSSVFSAPVDLEPEVKSMTVPDPDFHNIDKDRMEISFDDNQVQAAYDDDDGMPLYYAMIHNVIS</sequence>
<protein>
    <recommendedName>
        <fullName evidence="1">DUF3444 domain-containing protein</fullName>
    </recommendedName>
</protein>